<evidence type="ECO:0000313" key="2">
    <source>
        <dbReference type="EMBL" id="KAI6302850.1"/>
    </source>
</evidence>
<accession>A0ABQ8NY51</accession>
<feature type="compositionally biased region" description="Basic residues" evidence="1">
    <location>
        <begin position="171"/>
        <end position="189"/>
    </location>
</feature>
<dbReference type="EMBL" id="JABSND010000020">
    <property type="protein sequence ID" value="KAI6302850.1"/>
    <property type="molecule type" value="Genomic_DNA"/>
</dbReference>
<evidence type="ECO:0000256" key="1">
    <source>
        <dbReference type="SAM" id="MobiDB-lite"/>
    </source>
</evidence>
<reference evidence="2" key="1">
    <citation type="submission" date="2021-01" db="EMBL/GenBank/DDBJ databases">
        <title>Deciphering the adaptive evolutionary patterns associated with biogeogrpahic diversity in the finger millet blast pathogen Magnaporthe oryzae in Eastern Africa.</title>
        <authorList>
            <person name="Onyema G."/>
            <person name="Shittu T.A."/>
            <person name="Dodsworth S."/>
            <person name="Devilliers S."/>
            <person name="Muthumeenakshi S."/>
            <person name="Sreenivasaprasad S."/>
        </authorList>
    </citation>
    <scope>NUCLEOTIDE SEQUENCE</scope>
    <source>
        <strain evidence="2">D15/s37</strain>
    </source>
</reference>
<protein>
    <submittedName>
        <fullName evidence="2">Uncharacterized protein</fullName>
    </submittedName>
</protein>
<proteinExistence type="predicted"/>
<comment type="caution">
    <text evidence="2">The sequence shown here is derived from an EMBL/GenBank/DDBJ whole genome shotgun (WGS) entry which is preliminary data.</text>
</comment>
<keyword evidence="3" id="KW-1185">Reference proteome</keyword>
<feature type="region of interest" description="Disordered" evidence="1">
    <location>
        <begin position="123"/>
        <end position="209"/>
    </location>
</feature>
<dbReference type="Proteomes" id="UP001059893">
    <property type="component" value="Unassembled WGS sequence"/>
</dbReference>
<organism evidence="2 3">
    <name type="scientific">Pyricularia grisea</name>
    <name type="common">Crabgrass-specific blast fungus</name>
    <name type="synonym">Magnaporthe grisea</name>
    <dbReference type="NCBI Taxonomy" id="148305"/>
    <lineage>
        <taxon>Eukaryota</taxon>
        <taxon>Fungi</taxon>
        <taxon>Dikarya</taxon>
        <taxon>Ascomycota</taxon>
        <taxon>Pezizomycotina</taxon>
        <taxon>Sordariomycetes</taxon>
        <taxon>Sordariomycetidae</taxon>
        <taxon>Magnaporthales</taxon>
        <taxon>Pyriculariaceae</taxon>
        <taxon>Pyricularia</taxon>
    </lineage>
</organism>
<evidence type="ECO:0000313" key="3">
    <source>
        <dbReference type="Proteomes" id="UP001059893"/>
    </source>
</evidence>
<sequence>MLVLFANFTPAASELSQQTPPNTSTAAMAQSGNLLVVNLYRQTLDNCLFMSVEDTTLDIIISKEPEGGKFRAMVIKSDGYGSRKTRSVLFSDVGTTVVEALELLHAKTAEALNHHILTNGFAPVRESRSKPRDWEDDGSEMSASSSGSDSDDSDATSVSNLSDDGGPPAQKTRKSSKKHRSSSRTRVRSPIRPPGPTGRMGVPPMPGMRPPPVIRPGPPVMPGTSVPPPGLRGNPPPGYPWRPRPPQGFRVPQLVEVPVPSGPPGAPGMRSARDVKIGITWAGRRQQMMVRQVPTRRNITTAALRYFNLNRDAFGAPKEVPASSCNVCVLKELVLPKAPLLGEERYDMTAYHMDDLSEICDSVVGASKKIPLFEVTIQGLPGSQECSDGDW</sequence>
<gene>
    <name evidence="2" type="ORF">MCOR33_001932</name>
</gene>
<name>A0ABQ8NY51_PYRGI</name>